<protein>
    <recommendedName>
        <fullName evidence="2">histidine kinase</fullName>
        <ecNumber evidence="2">2.7.13.3</ecNumber>
    </recommendedName>
</protein>
<evidence type="ECO:0000256" key="7">
    <source>
        <dbReference type="ARBA" id="ARBA00022840"/>
    </source>
</evidence>
<keyword evidence="6 13" id="KW-0418">Kinase</keyword>
<evidence type="ECO:0000256" key="2">
    <source>
        <dbReference type="ARBA" id="ARBA00012438"/>
    </source>
</evidence>
<evidence type="ECO:0000256" key="6">
    <source>
        <dbReference type="ARBA" id="ARBA00022777"/>
    </source>
</evidence>
<keyword evidence="10" id="KW-0472">Membrane</keyword>
<keyword evidence="14" id="KW-1185">Reference proteome</keyword>
<feature type="transmembrane region" description="Helical" evidence="10">
    <location>
        <begin position="62"/>
        <end position="79"/>
    </location>
</feature>
<reference evidence="13 14" key="1">
    <citation type="submission" date="2018-11" db="EMBL/GenBank/DDBJ databases">
        <title>Sequencing the genomes of 1000 actinobacteria strains.</title>
        <authorList>
            <person name="Klenk H.-P."/>
        </authorList>
    </citation>
    <scope>NUCLEOTIDE SEQUENCE [LARGE SCALE GENOMIC DNA]</scope>
    <source>
        <strain evidence="13 14">DSM 14418</strain>
    </source>
</reference>
<dbReference type="Gene3D" id="3.30.565.10">
    <property type="entry name" value="Histidine kinase-like ATPase, C-terminal domain"/>
    <property type="match status" value="1"/>
</dbReference>
<dbReference type="EMBL" id="RKRA01000001">
    <property type="protein sequence ID" value="RPF25873.1"/>
    <property type="molecule type" value="Genomic_DNA"/>
</dbReference>
<dbReference type="InterPro" id="IPR050482">
    <property type="entry name" value="Sensor_HK_TwoCompSys"/>
</dbReference>
<dbReference type="AlphaFoldDB" id="A0A3N4YZQ4"/>
<dbReference type="Pfam" id="PF07730">
    <property type="entry name" value="HisKA_3"/>
    <property type="match status" value="1"/>
</dbReference>
<evidence type="ECO:0000256" key="5">
    <source>
        <dbReference type="ARBA" id="ARBA00022741"/>
    </source>
</evidence>
<evidence type="ECO:0000256" key="8">
    <source>
        <dbReference type="ARBA" id="ARBA00023012"/>
    </source>
</evidence>
<feature type="transmembrane region" description="Helical" evidence="10">
    <location>
        <begin position="111"/>
        <end position="129"/>
    </location>
</feature>
<evidence type="ECO:0000259" key="11">
    <source>
        <dbReference type="Pfam" id="PF02518"/>
    </source>
</evidence>
<dbReference type="CDD" id="cd16917">
    <property type="entry name" value="HATPase_UhpB-NarQ-NarX-like"/>
    <property type="match status" value="1"/>
</dbReference>
<dbReference type="OrthoDB" id="227596at2"/>
<dbReference type="Gene3D" id="1.20.5.1930">
    <property type="match status" value="1"/>
</dbReference>
<dbReference type="GO" id="GO:0046983">
    <property type="term" value="F:protein dimerization activity"/>
    <property type="evidence" value="ECO:0007669"/>
    <property type="project" value="InterPro"/>
</dbReference>
<evidence type="ECO:0000256" key="4">
    <source>
        <dbReference type="ARBA" id="ARBA00022679"/>
    </source>
</evidence>
<feature type="transmembrane region" description="Helical" evidence="10">
    <location>
        <begin position="135"/>
        <end position="154"/>
    </location>
</feature>
<comment type="caution">
    <text evidence="13">The sequence shown here is derived from an EMBL/GenBank/DDBJ whole genome shotgun (WGS) entry which is preliminary data.</text>
</comment>
<dbReference type="InterPro" id="IPR003594">
    <property type="entry name" value="HATPase_dom"/>
</dbReference>
<evidence type="ECO:0000259" key="12">
    <source>
        <dbReference type="Pfam" id="PF07730"/>
    </source>
</evidence>
<evidence type="ECO:0000256" key="9">
    <source>
        <dbReference type="SAM" id="MobiDB-lite"/>
    </source>
</evidence>
<dbReference type="SUPFAM" id="SSF55874">
    <property type="entry name" value="ATPase domain of HSP90 chaperone/DNA topoisomerase II/histidine kinase"/>
    <property type="match status" value="1"/>
</dbReference>
<comment type="catalytic activity">
    <reaction evidence="1">
        <text>ATP + protein L-histidine = ADP + protein N-phospho-L-histidine.</text>
        <dbReference type="EC" id="2.7.13.3"/>
    </reaction>
</comment>
<dbReference type="Proteomes" id="UP000280726">
    <property type="component" value="Unassembled WGS sequence"/>
</dbReference>
<proteinExistence type="predicted"/>
<dbReference type="InterPro" id="IPR036890">
    <property type="entry name" value="HATPase_C_sf"/>
</dbReference>
<dbReference type="PANTHER" id="PTHR24421">
    <property type="entry name" value="NITRATE/NITRITE SENSOR PROTEIN NARX-RELATED"/>
    <property type="match status" value="1"/>
</dbReference>
<keyword evidence="8" id="KW-0902">Two-component regulatory system</keyword>
<dbReference type="Pfam" id="PF02518">
    <property type="entry name" value="HATPase_c"/>
    <property type="match status" value="1"/>
</dbReference>
<keyword evidence="5" id="KW-0547">Nucleotide-binding</keyword>
<sequence length="473" mass="50594">MPSTLTGRRPDPLTGSAPAGVEGLGDVAADPRGARLNAWLNDPADPWWERPGPTPAQLRNDVAGALAFLVVALAMVAVAKSMGMRYESEEIWRAYVATAAMILPLAARRRYPLAVLLASSGLFVGLSYLSPEAAFQIAFQVAYFTALYTAVAWARDRRPLWIAMGLVLLAMTLWVVAYFTVTAGFEEAAANYGEPDGPLPQLTAAVLYSAVVNLAYFGGAILVGRSSWRGALQRERLAAQAAQIREQAAELARRAVVDERLRIARELHDVVAHHVSVIGIQAAAARRVLPRDPGETAQALRTIESSSRDAVAEMRSLLGVLRSETGAGREDGRAPEPGLRELAELAETHRAAGLAVTLTVVEEREGDLLGLSGPLALCVYRVAQEALANVRRHSTAARVSVTVRTGTAAAATRWVEVEVVDDGASRPGTAGSGYGLRGLRERVQLHSGEAEIGPREGARGWRVRARLPLRSAS</sequence>
<dbReference type="PANTHER" id="PTHR24421:SF10">
    <property type="entry name" value="NITRATE_NITRITE SENSOR PROTEIN NARQ"/>
    <property type="match status" value="1"/>
</dbReference>
<accession>A0A3N4YZQ4</accession>
<feature type="transmembrane region" description="Helical" evidence="10">
    <location>
        <begin position="205"/>
        <end position="224"/>
    </location>
</feature>
<keyword evidence="10" id="KW-1133">Transmembrane helix</keyword>
<evidence type="ECO:0000256" key="3">
    <source>
        <dbReference type="ARBA" id="ARBA00022553"/>
    </source>
</evidence>
<dbReference type="RefSeq" id="WP_123913973.1">
    <property type="nucleotide sequence ID" value="NZ_RKRA01000001.1"/>
</dbReference>
<keyword evidence="4" id="KW-0808">Transferase</keyword>
<dbReference type="EC" id="2.7.13.3" evidence="2"/>
<evidence type="ECO:0000313" key="13">
    <source>
        <dbReference type="EMBL" id="RPF25873.1"/>
    </source>
</evidence>
<feature type="region of interest" description="Disordered" evidence="9">
    <location>
        <begin position="1"/>
        <end position="24"/>
    </location>
</feature>
<dbReference type="GO" id="GO:0000155">
    <property type="term" value="F:phosphorelay sensor kinase activity"/>
    <property type="evidence" value="ECO:0007669"/>
    <property type="project" value="InterPro"/>
</dbReference>
<feature type="transmembrane region" description="Helical" evidence="10">
    <location>
        <begin position="161"/>
        <end position="185"/>
    </location>
</feature>
<evidence type="ECO:0000313" key="14">
    <source>
        <dbReference type="Proteomes" id="UP000280726"/>
    </source>
</evidence>
<keyword evidence="10" id="KW-0812">Transmembrane</keyword>
<dbReference type="GO" id="GO:0016020">
    <property type="term" value="C:membrane"/>
    <property type="evidence" value="ECO:0007669"/>
    <property type="project" value="InterPro"/>
</dbReference>
<keyword evidence="3" id="KW-0597">Phosphoprotein</keyword>
<gene>
    <name evidence="13" type="ORF">EDD32_0287</name>
</gene>
<organism evidence="13 14">
    <name type="scientific">Georgenia muralis</name>
    <dbReference type="NCBI Taxonomy" id="154117"/>
    <lineage>
        <taxon>Bacteria</taxon>
        <taxon>Bacillati</taxon>
        <taxon>Actinomycetota</taxon>
        <taxon>Actinomycetes</taxon>
        <taxon>Micrococcales</taxon>
        <taxon>Bogoriellaceae</taxon>
        <taxon>Georgenia</taxon>
    </lineage>
</organism>
<evidence type="ECO:0000256" key="1">
    <source>
        <dbReference type="ARBA" id="ARBA00000085"/>
    </source>
</evidence>
<keyword evidence="7" id="KW-0067">ATP-binding</keyword>
<evidence type="ECO:0000256" key="10">
    <source>
        <dbReference type="SAM" id="Phobius"/>
    </source>
</evidence>
<feature type="domain" description="Histidine kinase/HSP90-like ATPase" evidence="11">
    <location>
        <begin position="379"/>
        <end position="470"/>
    </location>
</feature>
<feature type="domain" description="Signal transduction histidine kinase subgroup 3 dimerisation and phosphoacceptor" evidence="12">
    <location>
        <begin position="259"/>
        <end position="324"/>
    </location>
</feature>
<name>A0A3N4YZQ4_9MICO</name>
<dbReference type="GO" id="GO:0005524">
    <property type="term" value="F:ATP binding"/>
    <property type="evidence" value="ECO:0007669"/>
    <property type="project" value="UniProtKB-KW"/>
</dbReference>
<dbReference type="InterPro" id="IPR011712">
    <property type="entry name" value="Sig_transdc_His_kin_sub3_dim/P"/>
</dbReference>